<dbReference type="PANTHER" id="PTHR11080">
    <property type="entry name" value="PYRAZINAMIDASE/NICOTINAMIDASE"/>
    <property type="match status" value="1"/>
</dbReference>
<evidence type="ECO:0000313" key="10">
    <source>
        <dbReference type="Proteomes" id="UP000070093"/>
    </source>
</evidence>
<dbReference type="InterPro" id="IPR052347">
    <property type="entry name" value="Isochorismatase_Nicotinamidase"/>
</dbReference>
<evidence type="ECO:0000259" key="8">
    <source>
        <dbReference type="Pfam" id="PF00857"/>
    </source>
</evidence>
<dbReference type="RefSeq" id="WP_036864213.1">
    <property type="nucleotide sequence ID" value="NZ_KQ965707.1"/>
</dbReference>
<organism evidence="9 10">
    <name type="scientific">Prevotella bivia</name>
    <dbReference type="NCBI Taxonomy" id="28125"/>
    <lineage>
        <taxon>Bacteria</taxon>
        <taxon>Pseudomonadati</taxon>
        <taxon>Bacteroidota</taxon>
        <taxon>Bacteroidia</taxon>
        <taxon>Bacteroidales</taxon>
        <taxon>Prevotellaceae</taxon>
        <taxon>Prevotella</taxon>
    </lineage>
</organism>
<evidence type="ECO:0000256" key="7">
    <source>
        <dbReference type="ARBA" id="ARBA00043224"/>
    </source>
</evidence>
<sequence>MEKKKMLLVVDPQIDFVSGSLPVPGAAEAMIALAHYIRKHENTYAIRIVTADWHPYHHSSFKEEGGTWPRHCVQHSKGAALYTPILKALNEVRGGFTLLYKGDSIDKDEYSIMQNDNSAVLLGRLIMGLGIEQIDICGLAGDVCVASTAHDLEEMLGKEMVNVLEEYAPRIES</sequence>
<dbReference type="InterPro" id="IPR000868">
    <property type="entry name" value="Isochorismatase-like_dom"/>
</dbReference>
<evidence type="ECO:0000256" key="2">
    <source>
        <dbReference type="ARBA" id="ARBA00022642"/>
    </source>
</evidence>
<comment type="pathway">
    <text evidence="5">Cofactor biosynthesis; nicotinate biosynthesis; nicotinate from nicotinamide: step 1/1.</text>
</comment>
<reference evidence="9 10" key="1">
    <citation type="submission" date="2016-02" db="EMBL/GenBank/DDBJ databases">
        <authorList>
            <person name="Wen L."/>
            <person name="He K."/>
            <person name="Yang H."/>
        </authorList>
    </citation>
    <scope>NUCLEOTIDE SEQUENCE [LARGE SCALE GENOMIC DNA]</scope>
    <source>
        <strain evidence="9 10">GED7880</strain>
    </source>
</reference>
<dbReference type="EC" id="3.5.1.19" evidence="6"/>
<keyword evidence="4" id="KW-0378">Hydrolase</keyword>
<dbReference type="AlphaFoldDB" id="A0A137SSH0"/>
<evidence type="ECO:0000256" key="6">
    <source>
        <dbReference type="ARBA" id="ARBA00039017"/>
    </source>
</evidence>
<keyword evidence="2" id="KW-0662">Pyridine nucleotide biosynthesis</keyword>
<dbReference type="Gene3D" id="3.40.50.850">
    <property type="entry name" value="Isochorismatase-like"/>
    <property type="match status" value="1"/>
</dbReference>
<evidence type="ECO:0000313" key="9">
    <source>
        <dbReference type="EMBL" id="KXO15351.1"/>
    </source>
</evidence>
<dbReference type="PATRIC" id="fig|28125.4.peg.1869"/>
<dbReference type="InterPro" id="IPR036380">
    <property type="entry name" value="Isochorismatase-like_sf"/>
</dbReference>
<keyword evidence="3" id="KW-0479">Metal-binding</keyword>
<evidence type="ECO:0000256" key="5">
    <source>
        <dbReference type="ARBA" id="ARBA00037900"/>
    </source>
</evidence>
<comment type="caution">
    <text evidence="9">The sequence shown here is derived from an EMBL/GenBank/DDBJ whole genome shotgun (WGS) entry which is preliminary data.</text>
</comment>
<evidence type="ECO:0000256" key="4">
    <source>
        <dbReference type="ARBA" id="ARBA00022801"/>
    </source>
</evidence>
<dbReference type="EMBL" id="LTAG01000109">
    <property type="protein sequence ID" value="KXO15351.1"/>
    <property type="molecule type" value="Genomic_DNA"/>
</dbReference>
<evidence type="ECO:0000256" key="3">
    <source>
        <dbReference type="ARBA" id="ARBA00022723"/>
    </source>
</evidence>
<feature type="domain" description="Isochorismatase-like" evidence="8">
    <location>
        <begin position="6"/>
        <end position="152"/>
    </location>
</feature>
<name>A0A137SSH0_9BACT</name>
<dbReference type="Proteomes" id="UP000070093">
    <property type="component" value="Unassembled WGS sequence"/>
</dbReference>
<dbReference type="GO" id="GO:0019363">
    <property type="term" value="P:pyridine nucleotide biosynthetic process"/>
    <property type="evidence" value="ECO:0007669"/>
    <property type="project" value="UniProtKB-KW"/>
</dbReference>
<proteinExistence type="inferred from homology"/>
<protein>
    <recommendedName>
        <fullName evidence="6">nicotinamidase</fullName>
        <ecNumber evidence="6">3.5.1.19</ecNumber>
    </recommendedName>
    <alternativeName>
        <fullName evidence="7">Nicotinamide deamidase</fullName>
    </alternativeName>
</protein>
<dbReference type="GO" id="GO:0008936">
    <property type="term" value="F:nicotinamidase activity"/>
    <property type="evidence" value="ECO:0007669"/>
    <property type="project" value="UniProtKB-EC"/>
</dbReference>
<evidence type="ECO:0000256" key="1">
    <source>
        <dbReference type="ARBA" id="ARBA00006336"/>
    </source>
</evidence>
<accession>A0A137SSH0</accession>
<dbReference type="Pfam" id="PF00857">
    <property type="entry name" value="Isochorismatase"/>
    <property type="match status" value="1"/>
</dbReference>
<dbReference type="PANTHER" id="PTHR11080:SF2">
    <property type="entry name" value="LD05707P"/>
    <property type="match status" value="1"/>
</dbReference>
<comment type="similarity">
    <text evidence="1">Belongs to the isochorismatase family.</text>
</comment>
<dbReference type="eggNOG" id="COG1335">
    <property type="taxonomic scope" value="Bacteria"/>
</dbReference>
<dbReference type="STRING" id="28125.HMPREF3202_01878"/>
<dbReference type="SUPFAM" id="SSF52499">
    <property type="entry name" value="Isochorismatase-like hydrolases"/>
    <property type="match status" value="1"/>
</dbReference>
<gene>
    <name evidence="9" type="ORF">HMPREF3202_01878</name>
</gene>
<dbReference type="GO" id="GO:0046872">
    <property type="term" value="F:metal ion binding"/>
    <property type="evidence" value="ECO:0007669"/>
    <property type="project" value="UniProtKB-KW"/>
</dbReference>